<dbReference type="Gene3D" id="3.30.70.1280">
    <property type="entry name" value="SP0830-like domains"/>
    <property type="match status" value="1"/>
</dbReference>
<dbReference type="Proteomes" id="UP000201613">
    <property type="component" value="Unassembled WGS sequence"/>
</dbReference>
<dbReference type="PIRSF" id="PIRSF008502">
    <property type="entry name" value="UCP008502"/>
    <property type="match status" value="1"/>
</dbReference>
<dbReference type="AlphaFoldDB" id="A0A238LE76"/>
<organism evidence="1 2">
    <name type="scientific">Flavimaricola marinus</name>
    <dbReference type="NCBI Taxonomy" id="1819565"/>
    <lineage>
        <taxon>Bacteria</taxon>
        <taxon>Pseudomonadati</taxon>
        <taxon>Pseudomonadota</taxon>
        <taxon>Alphaproteobacteria</taxon>
        <taxon>Rhodobacterales</taxon>
        <taxon>Paracoccaceae</taxon>
        <taxon>Flavimaricola</taxon>
    </lineage>
</organism>
<dbReference type="InterPro" id="IPR012545">
    <property type="entry name" value="DUF1697"/>
</dbReference>
<dbReference type="EMBL" id="FXZK01000003">
    <property type="protein sequence ID" value="SMY07979.1"/>
    <property type="molecule type" value="Genomic_DNA"/>
</dbReference>
<accession>A0A238LE76</accession>
<proteinExistence type="predicted"/>
<dbReference type="PANTHER" id="PTHR36439:SF1">
    <property type="entry name" value="DUF1697 DOMAIN-CONTAINING PROTEIN"/>
    <property type="match status" value="1"/>
</dbReference>
<dbReference type="SUPFAM" id="SSF160379">
    <property type="entry name" value="SP0830-like"/>
    <property type="match status" value="1"/>
</dbReference>
<reference evidence="1 2" key="1">
    <citation type="submission" date="2017-05" db="EMBL/GenBank/DDBJ databases">
        <authorList>
            <person name="Song R."/>
            <person name="Chenine A.L."/>
            <person name="Ruprecht R.M."/>
        </authorList>
    </citation>
    <scope>NUCLEOTIDE SEQUENCE [LARGE SCALE GENOMIC DNA]</scope>
    <source>
        <strain evidence="1 2">CECT 8899</strain>
    </source>
</reference>
<evidence type="ECO:0000313" key="2">
    <source>
        <dbReference type="Proteomes" id="UP000201613"/>
    </source>
</evidence>
<dbReference type="Pfam" id="PF08002">
    <property type="entry name" value="DUF1697"/>
    <property type="match status" value="1"/>
</dbReference>
<sequence length="175" mass="18497">MAEWVALLRGVNVGGGNKVPMADLRALATGLGWTDVRSYIASGNLVFSAEGQAGSLAAALRQAMVARMGVDVPVLVLPGAAIRAALSDCPFQPEKGSHVHAFFLWSEAVIDEAVLEAHRAPTETFVCQPRIAWLHAPDGIGRSKLAERMSRVVTGTEVTARNLNTVAKLAAMLTP</sequence>
<keyword evidence="2" id="KW-1185">Reference proteome</keyword>
<gene>
    <name evidence="1" type="ORF">LOM8899_02125</name>
</gene>
<evidence type="ECO:0008006" key="3">
    <source>
        <dbReference type="Google" id="ProtNLM"/>
    </source>
</evidence>
<name>A0A238LE76_9RHOB</name>
<evidence type="ECO:0000313" key="1">
    <source>
        <dbReference type="EMBL" id="SMY07979.1"/>
    </source>
</evidence>
<protein>
    <recommendedName>
        <fullName evidence="3">DUF1697 domain-containing protein</fullName>
    </recommendedName>
</protein>
<dbReference type="PANTHER" id="PTHR36439">
    <property type="entry name" value="BLL4334 PROTEIN"/>
    <property type="match status" value="1"/>
</dbReference>